<dbReference type="GO" id="GO:0006508">
    <property type="term" value="P:proteolysis"/>
    <property type="evidence" value="ECO:0007669"/>
    <property type="project" value="UniProtKB-KW"/>
</dbReference>
<evidence type="ECO:0000256" key="1">
    <source>
        <dbReference type="ARBA" id="ARBA00023157"/>
    </source>
</evidence>
<gene>
    <name evidence="6" type="ORF">CHLNCDRAFT_53640</name>
</gene>
<dbReference type="PROSITE" id="PS50240">
    <property type="entry name" value="TRYPSIN_DOM"/>
    <property type="match status" value="1"/>
</dbReference>
<feature type="signal peptide" evidence="4">
    <location>
        <begin position="1"/>
        <end position="25"/>
    </location>
</feature>
<accession>E1ZKJ5</accession>
<keyword evidence="2" id="KW-0720">Serine protease</keyword>
<dbReference type="STRING" id="554065.E1ZKJ5"/>
<dbReference type="PANTHER" id="PTHR24253:SF153">
    <property type="entry name" value="SERINE PROTEASE HEPSIN"/>
    <property type="match status" value="1"/>
</dbReference>
<keyword evidence="4" id="KW-0732">Signal</keyword>
<dbReference type="GeneID" id="17353171"/>
<dbReference type="AlphaFoldDB" id="E1ZKJ5"/>
<feature type="chain" id="PRO_5003156033" description="Peptidase S1 domain-containing protein" evidence="4">
    <location>
        <begin position="26"/>
        <end position="657"/>
    </location>
</feature>
<dbReference type="InterPro" id="IPR018114">
    <property type="entry name" value="TRYPSIN_HIS"/>
</dbReference>
<name>E1ZKJ5_CHLVA</name>
<dbReference type="PROSITE" id="PS00134">
    <property type="entry name" value="TRYPSIN_HIS"/>
    <property type="match status" value="1"/>
</dbReference>
<evidence type="ECO:0000256" key="4">
    <source>
        <dbReference type="SAM" id="SignalP"/>
    </source>
</evidence>
<dbReference type="InterPro" id="IPR043504">
    <property type="entry name" value="Peptidase_S1_PA_chymotrypsin"/>
</dbReference>
<evidence type="ECO:0000259" key="5">
    <source>
        <dbReference type="PROSITE" id="PS50240"/>
    </source>
</evidence>
<protein>
    <recommendedName>
        <fullName evidence="5">Peptidase S1 domain-containing protein</fullName>
    </recommendedName>
</protein>
<dbReference type="KEGG" id="cvr:CHLNCDRAFT_53640"/>
<proteinExistence type="predicted"/>
<dbReference type="SMART" id="SM00020">
    <property type="entry name" value="Tryp_SPc"/>
    <property type="match status" value="1"/>
</dbReference>
<dbReference type="Proteomes" id="UP000008141">
    <property type="component" value="Unassembled WGS sequence"/>
</dbReference>
<dbReference type="SUPFAM" id="SSF50494">
    <property type="entry name" value="Trypsin-like serine proteases"/>
    <property type="match status" value="1"/>
</dbReference>
<dbReference type="InterPro" id="IPR033116">
    <property type="entry name" value="TRYPSIN_SER"/>
</dbReference>
<dbReference type="GO" id="GO:0004252">
    <property type="term" value="F:serine-type endopeptidase activity"/>
    <property type="evidence" value="ECO:0007669"/>
    <property type="project" value="InterPro"/>
</dbReference>
<organism evidence="7">
    <name type="scientific">Chlorella variabilis</name>
    <name type="common">Green alga</name>
    <dbReference type="NCBI Taxonomy" id="554065"/>
    <lineage>
        <taxon>Eukaryota</taxon>
        <taxon>Viridiplantae</taxon>
        <taxon>Chlorophyta</taxon>
        <taxon>core chlorophytes</taxon>
        <taxon>Trebouxiophyceae</taxon>
        <taxon>Chlorellales</taxon>
        <taxon>Chlorellaceae</taxon>
        <taxon>Chlorella clade</taxon>
        <taxon>Chlorella</taxon>
    </lineage>
</organism>
<keyword evidence="1" id="KW-1015">Disulfide bond</keyword>
<dbReference type="InParanoid" id="E1ZKJ5"/>
<sequence length="657" mass="70686">MAAPVRRTVVCLVAAVLVLLPAATARRTISVGSMSSSEGASLGQRSQQPISNPASRASLRPDFPHIVVKGLALEAGKSSVSVSKQRHTLAEDEVQAAILGGTDAAKFRYLWMVSLRYNSGANSHFCGGTLINYRMVLTAAHCFFKTIKNTDNTTTDVLDDDKTLFPKVWLGLYIKKETDPTKYEEREGISVVIHKLYDPNGPSTHDIAIIYLNKAVSSRYVPIKLPLAFEGQVAAGTLLTTIGWGRNNADETTEPTVLQEVQVDVVDTLRSALLKPSCKKQFTDAGRTLFVPQMMCAGTPSKRKNSCGGDSGGPLFLPSPNGSPAQDLQYGITSFGVGDCGTTSLPGVYTNISTYRNWIDQNMVILNDPVLMSPFDGVGLYKVILSSNTRQCKTGRGHAYANSCTIADPTLFLAHKGITGSINQHIILSTTTDNKWTLRKESVEGGGCSKYLALFAQNTGTAAPADPCNVETVPPQLGSEFTYGTPLPYVFALPDSLLKSNGGPWEDEWISTGLTRVEKGAMNIIVCANDATWQPARATAAANSGYTAAWQALGGPSFVFDTSQVTPKGSFTPGKMFGTALNSLIYNPDSPMWGTNSTNLTCAWWFPTSPLAALKPAGLDRYWGVRISIPAKATKWPLLLFMLSDADPSRFSFGACL</sequence>
<dbReference type="EMBL" id="GL433850">
    <property type="protein sequence ID" value="EFN53705.1"/>
    <property type="molecule type" value="Genomic_DNA"/>
</dbReference>
<reference evidence="6 7" key="1">
    <citation type="journal article" date="2010" name="Plant Cell">
        <title>The Chlorella variabilis NC64A genome reveals adaptation to photosymbiosis, coevolution with viruses, and cryptic sex.</title>
        <authorList>
            <person name="Blanc G."/>
            <person name="Duncan G."/>
            <person name="Agarkova I."/>
            <person name="Borodovsky M."/>
            <person name="Gurnon J."/>
            <person name="Kuo A."/>
            <person name="Lindquist E."/>
            <person name="Lucas S."/>
            <person name="Pangilinan J."/>
            <person name="Polle J."/>
            <person name="Salamov A."/>
            <person name="Terry A."/>
            <person name="Yamada T."/>
            <person name="Dunigan D.D."/>
            <person name="Grigoriev I.V."/>
            <person name="Claverie J.M."/>
            <person name="Van Etten J.L."/>
        </authorList>
    </citation>
    <scope>NUCLEOTIDE SEQUENCE [LARGE SCALE GENOMIC DNA]</scope>
    <source>
        <strain evidence="6 7">NC64A</strain>
    </source>
</reference>
<keyword evidence="2" id="KW-0378">Hydrolase</keyword>
<dbReference type="Gene3D" id="2.40.10.10">
    <property type="entry name" value="Trypsin-like serine proteases"/>
    <property type="match status" value="1"/>
</dbReference>
<dbReference type="InterPro" id="IPR001314">
    <property type="entry name" value="Peptidase_S1A"/>
</dbReference>
<dbReference type="PANTHER" id="PTHR24253">
    <property type="entry name" value="TRANSMEMBRANE PROTEASE SERINE"/>
    <property type="match status" value="1"/>
</dbReference>
<feature type="region of interest" description="Disordered" evidence="3">
    <location>
        <begin position="34"/>
        <end position="58"/>
    </location>
</feature>
<dbReference type="OrthoDB" id="545839at2759"/>
<feature type="compositionally biased region" description="Low complexity" evidence="3">
    <location>
        <begin position="34"/>
        <end position="43"/>
    </location>
</feature>
<dbReference type="PRINTS" id="PR00722">
    <property type="entry name" value="CHYMOTRYPSIN"/>
</dbReference>
<feature type="compositionally biased region" description="Polar residues" evidence="3">
    <location>
        <begin position="44"/>
        <end position="55"/>
    </location>
</feature>
<evidence type="ECO:0000313" key="7">
    <source>
        <dbReference type="Proteomes" id="UP000008141"/>
    </source>
</evidence>
<dbReference type="Pfam" id="PF00089">
    <property type="entry name" value="Trypsin"/>
    <property type="match status" value="1"/>
</dbReference>
<dbReference type="RefSeq" id="XP_005845807.1">
    <property type="nucleotide sequence ID" value="XM_005845745.1"/>
</dbReference>
<evidence type="ECO:0000256" key="3">
    <source>
        <dbReference type="SAM" id="MobiDB-lite"/>
    </source>
</evidence>
<keyword evidence="2" id="KW-0645">Protease</keyword>
<evidence type="ECO:0000256" key="2">
    <source>
        <dbReference type="RuleBase" id="RU363034"/>
    </source>
</evidence>
<dbReference type="InterPro" id="IPR001254">
    <property type="entry name" value="Trypsin_dom"/>
</dbReference>
<feature type="domain" description="Peptidase S1" evidence="5">
    <location>
        <begin position="98"/>
        <end position="364"/>
    </location>
</feature>
<dbReference type="eggNOG" id="KOG3627">
    <property type="taxonomic scope" value="Eukaryota"/>
</dbReference>
<dbReference type="PROSITE" id="PS00135">
    <property type="entry name" value="TRYPSIN_SER"/>
    <property type="match status" value="1"/>
</dbReference>
<dbReference type="InterPro" id="IPR009003">
    <property type="entry name" value="Peptidase_S1_PA"/>
</dbReference>
<evidence type="ECO:0000313" key="6">
    <source>
        <dbReference type="EMBL" id="EFN53705.1"/>
    </source>
</evidence>
<keyword evidence="7" id="KW-1185">Reference proteome</keyword>
<dbReference type="CDD" id="cd00190">
    <property type="entry name" value="Tryp_SPc"/>
    <property type="match status" value="1"/>
</dbReference>